<evidence type="ECO:0000256" key="1">
    <source>
        <dbReference type="SAM" id="MobiDB-lite"/>
    </source>
</evidence>
<keyword evidence="2" id="KW-1133">Transmembrane helix</keyword>
<feature type="region of interest" description="Disordered" evidence="1">
    <location>
        <begin position="171"/>
        <end position="197"/>
    </location>
</feature>
<name>A0A2P6NVX4_9EUKA</name>
<keyword evidence="2" id="KW-0472">Membrane</keyword>
<gene>
    <name evidence="3" type="ORF">PROFUN_04200</name>
</gene>
<dbReference type="InParanoid" id="A0A2P6NVX4"/>
<dbReference type="Proteomes" id="UP000241769">
    <property type="component" value="Unassembled WGS sequence"/>
</dbReference>
<keyword evidence="4" id="KW-1185">Reference proteome</keyword>
<organism evidence="3 4">
    <name type="scientific">Planoprotostelium fungivorum</name>
    <dbReference type="NCBI Taxonomy" id="1890364"/>
    <lineage>
        <taxon>Eukaryota</taxon>
        <taxon>Amoebozoa</taxon>
        <taxon>Evosea</taxon>
        <taxon>Variosea</taxon>
        <taxon>Cavosteliida</taxon>
        <taxon>Cavosteliaceae</taxon>
        <taxon>Planoprotostelium</taxon>
    </lineage>
</organism>
<dbReference type="AlphaFoldDB" id="A0A2P6NVX4"/>
<evidence type="ECO:0000313" key="4">
    <source>
        <dbReference type="Proteomes" id="UP000241769"/>
    </source>
</evidence>
<dbReference type="EMBL" id="MDYQ01000014">
    <property type="protein sequence ID" value="PRP88109.1"/>
    <property type="molecule type" value="Genomic_DNA"/>
</dbReference>
<reference evidence="3 4" key="1">
    <citation type="journal article" date="2018" name="Genome Biol. Evol.">
        <title>Multiple Roots of Fruiting Body Formation in Amoebozoa.</title>
        <authorList>
            <person name="Hillmann F."/>
            <person name="Forbes G."/>
            <person name="Novohradska S."/>
            <person name="Ferling I."/>
            <person name="Riege K."/>
            <person name="Groth M."/>
            <person name="Westermann M."/>
            <person name="Marz M."/>
            <person name="Spaller T."/>
            <person name="Winckler T."/>
            <person name="Schaap P."/>
            <person name="Glockner G."/>
        </authorList>
    </citation>
    <scope>NUCLEOTIDE SEQUENCE [LARGE SCALE GENOMIC DNA]</scope>
    <source>
        <strain evidence="3 4">Jena</strain>
    </source>
</reference>
<proteinExistence type="predicted"/>
<evidence type="ECO:0000256" key="2">
    <source>
        <dbReference type="SAM" id="Phobius"/>
    </source>
</evidence>
<keyword evidence="2" id="KW-0812">Transmembrane</keyword>
<comment type="caution">
    <text evidence="3">The sequence shown here is derived from an EMBL/GenBank/DDBJ whole genome shotgun (WGS) entry which is preliminary data.</text>
</comment>
<evidence type="ECO:0000313" key="3">
    <source>
        <dbReference type="EMBL" id="PRP88109.1"/>
    </source>
</evidence>
<protein>
    <submittedName>
        <fullName evidence="3">Uncharacterized protein</fullName>
    </submittedName>
</protein>
<accession>A0A2P6NVX4</accession>
<feature type="compositionally biased region" description="Basic and acidic residues" evidence="1">
    <location>
        <begin position="180"/>
        <end position="197"/>
    </location>
</feature>
<sequence>MSMSDLSFIVIVCLIGWLSLTWISYRPRRSNLMLFLFSVGCTAPRSPSYRPAATATTRVTALTVNNFVSYQVSHIDAASCTGGAVRCSGSRGDIISLRAPNVGIWNVSEPRGTFYDASQKTAVKELVYGCDAVSRNLPDCVKFLRGFARSEIGFGMMVRMHGPFFSEQYERDMNQSSDSKVTDDSSAEHRNEQRQKR</sequence>
<feature type="transmembrane region" description="Helical" evidence="2">
    <location>
        <begin position="6"/>
        <end position="25"/>
    </location>
</feature>